<dbReference type="AlphaFoldDB" id="A0A244CKT2"/>
<sequence length="221" mass="24948">MKSMWINIVIAITCAAIGFLLAMFFQSRSEAEQSTTILVNAEQPTKSQANLNQNLHSPQTNSTSANHTKDRHLQIHEANKSASVQSNNTETTISMANVLSLSNNKEALSIYQQYQQGEYDPTFDDTWQYDAQDAVFNLLKESPLYENTEIEHYICDEQNRCSAKLMLNKIGNNTMNEFSDYFWSLKKTPSIMKSGKQRDVGISSIQNSPNGITIELDIGNY</sequence>
<dbReference type="RefSeq" id="WP_086746033.1">
    <property type="nucleotide sequence ID" value="NZ_MWPV01000009.1"/>
</dbReference>
<evidence type="ECO:0000313" key="2">
    <source>
        <dbReference type="Proteomes" id="UP000194841"/>
    </source>
</evidence>
<proteinExistence type="predicted"/>
<keyword evidence="2" id="KW-1185">Reference proteome</keyword>
<gene>
    <name evidence="1" type="ORF">B1199_20640</name>
</gene>
<protein>
    <submittedName>
        <fullName evidence="1">Uncharacterized protein</fullName>
    </submittedName>
</protein>
<reference evidence="1 2" key="1">
    <citation type="submission" date="2017-02" db="EMBL/GenBank/DDBJ databases">
        <title>Pseudoalteromonas ulvae TC14 Genome.</title>
        <authorList>
            <person name="Molmeret M."/>
        </authorList>
    </citation>
    <scope>NUCLEOTIDE SEQUENCE [LARGE SCALE GENOMIC DNA]</scope>
    <source>
        <strain evidence="1">TC14</strain>
    </source>
</reference>
<dbReference type="EMBL" id="MWPV01000009">
    <property type="protein sequence ID" value="OUL55890.1"/>
    <property type="molecule type" value="Genomic_DNA"/>
</dbReference>
<comment type="caution">
    <text evidence="1">The sequence shown here is derived from an EMBL/GenBank/DDBJ whole genome shotgun (WGS) entry which is preliminary data.</text>
</comment>
<accession>A0A244CKT2</accession>
<organism evidence="1 2">
    <name type="scientific">Pseudoalteromonas ulvae</name>
    <dbReference type="NCBI Taxonomy" id="107327"/>
    <lineage>
        <taxon>Bacteria</taxon>
        <taxon>Pseudomonadati</taxon>
        <taxon>Pseudomonadota</taxon>
        <taxon>Gammaproteobacteria</taxon>
        <taxon>Alteromonadales</taxon>
        <taxon>Pseudoalteromonadaceae</taxon>
        <taxon>Pseudoalteromonas</taxon>
    </lineage>
</organism>
<name>A0A244CKT2_PSEDV</name>
<dbReference type="Proteomes" id="UP000194841">
    <property type="component" value="Unassembled WGS sequence"/>
</dbReference>
<evidence type="ECO:0000313" key="1">
    <source>
        <dbReference type="EMBL" id="OUL55890.1"/>
    </source>
</evidence>